<dbReference type="EMBL" id="PKUN01000023">
    <property type="protein sequence ID" value="PLX60673.1"/>
    <property type="molecule type" value="Genomic_DNA"/>
</dbReference>
<evidence type="ECO:0000313" key="10">
    <source>
        <dbReference type="Proteomes" id="UP000235015"/>
    </source>
</evidence>
<evidence type="ECO:0000256" key="5">
    <source>
        <dbReference type="ARBA" id="ARBA00022946"/>
    </source>
</evidence>
<evidence type="ECO:0000256" key="4">
    <source>
        <dbReference type="ARBA" id="ARBA00022827"/>
    </source>
</evidence>
<dbReference type="InterPro" id="IPR036318">
    <property type="entry name" value="FAD-bd_PCMH-like_sf"/>
</dbReference>
<dbReference type="SUPFAM" id="SSF56176">
    <property type="entry name" value="FAD-binding/transporter-associated domain-like"/>
    <property type="match status" value="1"/>
</dbReference>
<dbReference type="SUPFAM" id="SSF55103">
    <property type="entry name" value="FAD-linked oxidases, C-terminal domain"/>
    <property type="match status" value="1"/>
</dbReference>
<evidence type="ECO:0000256" key="6">
    <source>
        <dbReference type="ARBA" id="ARBA00023002"/>
    </source>
</evidence>
<dbReference type="PANTHER" id="PTHR11748:SF111">
    <property type="entry name" value="D-LACTATE DEHYDROGENASE, MITOCHONDRIAL-RELATED"/>
    <property type="match status" value="1"/>
</dbReference>
<dbReference type="RefSeq" id="WP_273440273.1">
    <property type="nucleotide sequence ID" value="NZ_PKUN01000023.1"/>
</dbReference>
<dbReference type="InterPro" id="IPR006094">
    <property type="entry name" value="Oxid_FAD_bind_N"/>
</dbReference>
<dbReference type="FunFam" id="3.30.43.10:FF:000010">
    <property type="entry name" value="probable D-lactate dehydrogenase, mitochondrial"/>
    <property type="match status" value="1"/>
</dbReference>
<keyword evidence="5" id="KW-0809">Transit peptide</keyword>
<dbReference type="Gene3D" id="1.10.45.10">
    <property type="entry name" value="Vanillyl-alcohol Oxidase, Chain A, domain 4"/>
    <property type="match status" value="1"/>
</dbReference>
<sequence length="462" mass="50181">MSTNYGAVENALPALSTLLGERLSTAPAVREHHGHDESGFQTVPPDAVAFAHSTEEVSEIMQICARHKVPVIASGTGTAIDGHVQALRGGVCIDLSQMDRILQVNQEDMDCTVQAGVTRLQLESHLRDTGLFFPVDPGANASLGGMAATSASGTNAVRYGTMKENVLSLRVVMADGRIIQTGTRAKKSSAGYDLTHLFIGSEGTLGIITEVTLRLHGLQEAISSAVCGFPSVEDAINMVILTIQSGIPVARIELLDALMMQAINRYSKMDYPEQPHLFLEFHGSEASVREQAEAVQGIASEFNGSDFTWTTRSEERNRLWKARHDAYPSALQLQPGTRAITTDVCVPISRLAECIRETRLDIDRASMPIVMLGHVGDGNFHLAILPHPDRPEDVDEAEALNHRLVRRALAMDGTCTGEHGVGQGKIQFLEEQNPEGVVLMRQIKQTLDPDNLLNPGKVLRMD</sequence>
<dbReference type="Proteomes" id="UP000235015">
    <property type="component" value="Unassembled WGS sequence"/>
</dbReference>
<keyword evidence="4" id="KW-0274">FAD</keyword>
<proteinExistence type="inferred from homology"/>
<dbReference type="EC" id="1.1.2.4" evidence="7"/>
<dbReference type="PROSITE" id="PS51387">
    <property type="entry name" value="FAD_PCMH"/>
    <property type="match status" value="1"/>
</dbReference>
<keyword evidence="3" id="KW-0285">Flavoprotein</keyword>
<protein>
    <recommendedName>
        <fullName evidence="7">D-lactate dehydrogenase (cytochrome)</fullName>
        <ecNumber evidence="7">1.1.2.4</ecNumber>
    </recommendedName>
</protein>
<dbReference type="FunFam" id="3.30.70.2740:FF:000001">
    <property type="entry name" value="D-lactate dehydrogenase mitochondrial"/>
    <property type="match status" value="1"/>
</dbReference>
<dbReference type="InterPro" id="IPR016166">
    <property type="entry name" value="FAD-bd_PCMH"/>
</dbReference>
<dbReference type="Gene3D" id="3.30.70.2740">
    <property type="match status" value="1"/>
</dbReference>
<comment type="similarity">
    <text evidence="2">Belongs to the FAD-binding oxidoreductase/transferase type 4 family.</text>
</comment>
<dbReference type="FunFam" id="1.10.45.10:FF:000001">
    <property type="entry name" value="D-lactate dehydrogenase mitochondrial"/>
    <property type="match status" value="1"/>
</dbReference>
<dbReference type="GO" id="GO:0071949">
    <property type="term" value="F:FAD binding"/>
    <property type="evidence" value="ECO:0007669"/>
    <property type="project" value="InterPro"/>
</dbReference>
<comment type="cofactor">
    <cofactor evidence="1">
        <name>FAD</name>
        <dbReference type="ChEBI" id="CHEBI:57692"/>
    </cofactor>
</comment>
<gene>
    <name evidence="9" type="ORF">C0630_14610</name>
</gene>
<dbReference type="GO" id="GO:0004458">
    <property type="term" value="F:D-lactate dehydrogenase (cytochrome) activity"/>
    <property type="evidence" value="ECO:0007669"/>
    <property type="project" value="UniProtKB-EC"/>
</dbReference>
<evidence type="ECO:0000313" key="9">
    <source>
        <dbReference type="EMBL" id="PLX60673.1"/>
    </source>
</evidence>
<dbReference type="Gene3D" id="3.30.465.10">
    <property type="match status" value="1"/>
</dbReference>
<dbReference type="GO" id="GO:0008720">
    <property type="term" value="F:D-lactate dehydrogenase (NAD+) activity"/>
    <property type="evidence" value="ECO:0007669"/>
    <property type="project" value="TreeGrafter"/>
</dbReference>
<dbReference type="FunFam" id="3.30.465.10:FF:000016">
    <property type="entry name" value="probable D-lactate dehydrogenase, mitochondrial"/>
    <property type="match status" value="1"/>
</dbReference>
<dbReference type="STRING" id="1111735.GCA_000428045_02093"/>
<dbReference type="Pfam" id="PF01565">
    <property type="entry name" value="FAD_binding_4"/>
    <property type="match status" value="1"/>
</dbReference>
<dbReference type="AlphaFoldDB" id="A0A2N6CU24"/>
<evidence type="ECO:0000256" key="2">
    <source>
        <dbReference type="ARBA" id="ARBA00008000"/>
    </source>
</evidence>
<evidence type="ECO:0000256" key="3">
    <source>
        <dbReference type="ARBA" id="ARBA00022630"/>
    </source>
</evidence>
<reference evidence="9 10" key="1">
    <citation type="submission" date="2017-11" db="EMBL/GenBank/DDBJ databases">
        <title>Genome-resolved metagenomics identifies genetic mobility, metabolic interactions, and unexpected diversity in perchlorate-reducing communities.</title>
        <authorList>
            <person name="Barnum T.P."/>
            <person name="Figueroa I.A."/>
            <person name="Carlstrom C.I."/>
            <person name="Lucas L.N."/>
            <person name="Engelbrektson A.L."/>
            <person name="Coates J.D."/>
        </authorList>
    </citation>
    <scope>NUCLEOTIDE SEQUENCE [LARGE SCALE GENOMIC DNA]</scope>
    <source>
        <strain evidence="9">BM301</strain>
    </source>
</reference>
<comment type="caution">
    <text evidence="9">The sequence shown here is derived from an EMBL/GenBank/DDBJ whole genome shotgun (WGS) entry which is preliminary data.</text>
</comment>
<dbReference type="Pfam" id="PF02913">
    <property type="entry name" value="FAD-oxidase_C"/>
    <property type="match status" value="1"/>
</dbReference>
<organism evidence="9 10">
    <name type="scientific">Sedimenticola selenatireducens</name>
    <dbReference type="NCBI Taxonomy" id="191960"/>
    <lineage>
        <taxon>Bacteria</taxon>
        <taxon>Pseudomonadati</taxon>
        <taxon>Pseudomonadota</taxon>
        <taxon>Gammaproteobacteria</taxon>
        <taxon>Chromatiales</taxon>
        <taxon>Sedimenticolaceae</taxon>
        <taxon>Sedimenticola</taxon>
    </lineage>
</organism>
<evidence type="ECO:0000256" key="1">
    <source>
        <dbReference type="ARBA" id="ARBA00001974"/>
    </source>
</evidence>
<dbReference type="GO" id="GO:1903457">
    <property type="term" value="P:lactate catabolic process"/>
    <property type="evidence" value="ECO:0007669"/>
    <property type="project" value="TreeGrafter"/>
</dbReference>
<accession>A0A2N6CU24</accession>
<dbReference type="InterPro" id="IPR004113">
    <property type="entry name" value="FAD-bd_oxidored_4_C"/>
</dbReference>
<evidence type="ECO:0000259" key="8">
    <source>
        <dbReference type="PROSITE" id="PS51387"/>
    </source>
</evidence>
<dbReference type="InterPro" id="IPR016171">
    <property type="entry name" value="Vanillyl_alc_oxidase_C-sub2"/>
</dbReference>
<keyword evidence="6" id="KW-0560">Oxidoreductase</keyword>
<dbReference type="InterPro" id="IPR016164">
    <property type="entry name" value="FAD-linked_Oxase-like_C"/>
</dbReference>
<evidence type="ECO:0000256" key="7">
    <source>
        <dbReference type="ARBA" id="ARBA00038897"/>
    </source>
</evidence>
<name>A0A2N6CU24_9GAMM</name>
<dbReference type="InterPro" id="IPR016169">
    <property type="entry name" value="FAD-bd_PCMH_sub2"/>
</dbReference>
<dbReference type="PANTHER" id="PTHR11748">
    <property type="entry name" value="D-LACTATE DEHYDROGENASE"/>
    <property type="match status" value="1"/>
</dbReference>
<feature type="domain" description="FAD-binding PCMH-type" evidence="8">
    <location>
        <begin position="41"/>
        <end position="218"/>
    </location>
</feature>